<reference evidence="2 3" key="1">
    <citation type="submission" date="2017-04" db="EMBL/GenBank/DDBJ databases">
        <authorList>
            <person name="Afonso C.L."/>
            <person name="Miller P.J."/>
            <person name="Scott M.A."/>
            <person name="Spackman E."/>
            <person name="Goraichik I."/>
            <person name="Dimitrov K.M."/>
            <person name="Suarez D.L."/>
            <person name="Swayne D.E."/>
        </authorList>
    </citation>
    <scope>NUCLEOTIDE SEQUENCE [LARGE SCALE GENOMIC DNA]</scope>
    <source>
        <strain evidence="2 3">CGMCC 1.12644</strain>
    </source>
</reference>
<dbReference type="EMBL" id="FWYD01000022">
    <property type="protein sequence ID" value="SMD04482.1"/>
    <property type="molecule type" value="Genomic_DNA"/>
</dbReference>
<dbReference type="InterPro" id="IPR014976">
    <property type="entry name" value="AbpA_HamA_C"/>
</dbReference>
<proteinExistence type="predicted"/>
<organism evidence="2 3">
    <name type="scientific">Primorskyibacter flagellatus</name>
    <dbReference type="NCBI Taxonomy" id="1387277"/>
    <lineage>
        <taxon>Bacteria</taxon>
        <taxon>Pseudomonadati</taxon>
        <taxon>Pseudomonadota</taxon>
        <taxon>Alphaproteobacteria</taxon>
        <taxon>Rhodobacterales</taxon>
        <taxon>Roseobacteraceae</taxon>
        <taxon>Primorskyibacter</taxon>
    </lineage>
</organism>
<dbReference type="Proteomes" id="UP000192330">
    <property type="component" value="Unassembled WGS sequence"/>
</dbReference>
<dbReference type="Pfam" id="PF08878">
    <property type="entry name" value="HamA"/>
    <property type="match status" value="1"/>
</dbReference>
<accession>A0A1W2E4Z9</accession>
<name>A0A1W2E4Z9_9RHOB</name>
<evidence type="ECO:0000259" key="1">
    <source>
        <dbReference type="Pfam" id="PF08878"/>
    </source>
</evidence>
<evidence type="ECO:0000313" key="2">
    <source>
        <dbReference type="EMBL" id="SMD04482.1"/>
    </source>
</evidence>
<gene>
    <name evidence="2" type="ORF">SAMN06295998_1222</name>
</gene>
<sequence length="257" mass="28651">MASFEDWSDDEEHDVNGNSLHLLSLRDGQDQVAHDKTIAVVPNHYARSADVADILEKLGKEAAAKYLRTKFPAKQNLRSGDLGEIFASEYISEKTEFEAPIKKLWWRDHRNWPMKGDDVIGIRTADQGQNIKFLKVEAKSQKDLSEKTVSKARVALDGDNSFPAPHALAFIADRLQEIGDVELSDQVRRAQLLDGISANQVQHMLFTFSGNDPDALLRADLGNYAGPVTQSSIGLRISYHQDFIRSIFKAIGGDDES</sequence>
<dbReference type="RefSeq" id="WP_179141535.1">
    <property type="nucleotide sequence ID" value="NZ_FWYD01000022.1"/>
</dbReference>
<dbReference type="STRING" id="1387277.SAMN06295998_1222"/>
<dbReference type="AlphaFoldDB" id="A0A1W2E4Z9"/>
<feature type="domain" description="Anti-bacteriophage protein A/HamA C-terminal" evidence="1">
    <location>
        <begin position="3"/>
        <end position="251"/>
    </location>
</feature>
<evidence type="ECO:0000313" key="3">
    <source>
        <dbReference type="Proteomes" id="UP000192330"/>
    </source>
</evidence>
<protein>
    <recommendedName>
        <fullName evidence="1">Anti-bacteriophage protein A/HamA C-terminal domain-containing protein</fullName>
    </recommendedName>
</protein>
<keyword evidence="3" id="KW-1185">Reference proteome</keyword>